<dbReference type="InParanoid" id="A0A7M7JCT2"/>
<keyword evidence="5 9" id="KW-0347">Helicase</keyword>
<dbReference type="SMART" id="SM00487">
    <property type="entry name" value="DEXDc"/>
    <property type="match status" value="1"/>
</dbReference>
<evidence type="ECO:0000259" key="12">
    <source>
        <dbReference type="PROSITE" id="PS51192"/>
    </source>
</evidence>
<evidence type="ECO:0000256" key="8">
    <source>
        <dbReference type="PROSITE-ProRule" id="PRU00552"/>
    </source>
</evidence>
<dbReference type="EnsemblMetazoa" id="XM_022794215">
    <property type="protein sequence ID" value="XP_022649950"/>
    <property type="gene ID" value="LOC111245617"/>
</dbReference>
<evidence type="ECO:0000256" key="3">
    <source>
        <dbReference type="ARBA" id="ARBA00022741"/>
    </source>
</evidence>
<dbReference type="OrthoDB" id="196131at2759"/>
<dbReference type="InterPro" id="IPR011545">
    <property type="entry name" value="DEAD/DEAH_box_helicase_dom"/>
</dbReference>
<dbReference type="GO" id="GO:0008270">
    <property type="term" value="F:zinc ion binding"/>
    <property type="evidence" value="ECO:0007669"/>
    <property type="project" value="UniProtKB-KW"/>
</dbReference>
<dbReference type="GO" id="GO:0005524">
    <property type="term" value="F:ATP binding"/>
    <property type="evidence" value="ECO:0007669"/>
    <property type="project" value="UniProtKB-KW"/>
</dbReference>
<dbReference type="SMART" id="SM00490">
    <property type="entry name" value="HELICc"/>
    <property type="match status" value="1"/>
</dbReference>
<dbReference type="EnsemblMetazoa" id="XM_022794212">
    <property type="protein sequence ID" value="XP_022649947"/>
    <property type="gene ID" value="LOC111245617"/>
</dbReference>
<evidence type="ECO:0000313" key="16">
    <source>
        <dbReference type="Proteomes" id="UP000594260"/>
    </source>
</evidence>
<dbReference type="PROSITE" id="PS51195">
    <property type="entry name" value="Q_MOTIF"/>
    <property type="match status" value="1"/>
</dbReference>
<keyword evidence="4 9" id="KW-0378">Hydrolase</keyword>
<dbReference type="SUPFAM" id="SSF52540">
    <property type="entry name" value="P-loop containing nucleoside triphosphate hydrolases"/>
    <property type="match status" value="1"/>
</dbReference>
<feature type="region of interest" description="Disordered" evidence="10">
    <location>
        <begin position="643"/>
        <end position="662"/>
    </location>
</feature>
<comment type="similarity">
    <text evidence="1">Belongs to the DEAD box helicase family. DDX4/VASA subfamily.</text>
</comment>
<feature type="domain" description="Helicase ATP-binding" evidence="12">
    <location>
        <begin position="268"/>
        <end position="457"/>
    </location>
</feature>
<dbReference type="InterPro" id="IPR014014">
    <property type="entry name" value="RNA_helicase_DEAD_Q_motif"/>
</dbReference>
<evidence type="ECO:0000256" key="9">
    <source>
        <dbReference type="RuleBase" id="RU000492"/>
    </source>
</evidence>
<feature type="domain" description="CCHC-type" evidence="11">
    <location>
        <begin position="162"/>
        <end position="175"/>
    </location>
</feature>
<dbReference type="InterPro" id="IPR014001">
    <property type="entry name" value="Helicase_ATP-bd"/>
</dbReference>
<feature type="domain" description="CCHC-type" evidence="11">
    <location>
        <begin position="70"/>
        <end position="83"/>
    </location>
</feature>
<dbReference type="OMA" id="NDSAMAP"/>
<feature type="domain" description="Helicase C-terminal" evidence="13">
    <location>
        <begin position="490"/>
        <end position="644"/>
    </location>
</feature>
<dbReference type="KEGG" id="vde:111245617"/>
<evidence type="ECO:0000256" key="10">
    <source>
        <dbReference type="SAM" id="MobiDB-lite"/>
    </source>
</evidence>
<name>A0A7M7JCT2_VARDE</name>
<reference evidence="15" key="1">
    <citation type="submission" date="2021-01" db="UniProtKB">
        <authorList>
            <consortium name="EnsemblMetazoa"/>
        </authorList>
    </citation>
    <scope>IDENTIFICATION</scope>
</reference>
<dbReference type="Pfam" id="PF00271">
    <property type="entry name" value="Helicase_C"/>
    <property type="match status" value="1"/>
</dbReference>
<dbReference type="EnsemblMetazoa" id="XM_022794214">
    <property type="protein sequence ID" value="XP_022649949"/>
    <property type="gene ID" value="LOC111245617"/>
</dbReference>
<keyword evidence="7" id="KW-0479">Metal-binding</keyword>
<dbReference type="Proteomes" id="UP000594260">
    <property type="component" value="Unplaced"/>
</dbReference>
<feature type="compositionally biased region" description="Basic and acidic residues" evidence="10">
    <location>
        <begin position="652"/>
        <end position="662"/>
    </location>
</feature>
<dbReference type="InterPro" id="IPR001878">
    <property type="entry name" value="Znf_CCHC"/>
</dbReference>
<evidence type="ECO:0000256" key="2">
    <source>
        <dbReference type="ARBA" id="ARBA00012552"/>
    </source>
</evidence>
<dbReference type="PROSITE" id="PS51194">
    <property type="entry name" value="HELICASE_CTER"/>
    <property type="match status" value="1"/>
</dbReference>
<organism evidence="15 16">
    <name type="scientific">Varroa destructor</name>
    <name type="common">Honeybee mite</name>
    <dbReference type="NCBI Taxonomy" id="109461"/>
    <lineage>
        <taxon>Eukaryota</taxon>
        <taxon>Metazoa</taxon>
        <taxon>Ecdysozoa</taxon>
        <taxon>Arthropoda</taxon>
        <taxon>Chelicerata</taxon>
        <taxon>Arachnida</taxon>
        <taxon>Acari</taxon>
        <taxon>Parasitiformes</taxon>
        <taxon>Mesostigmata</taxon>
        <taxon>Gamasina</taxon>
        <taxon>Dermanyssoidea</taxon>
        <taxon>Varroidae</taxon>
        <taxon>Varroa</taxon>
    </lineage>
</organism>
<evidence type="ECO:0000256" key="7">
    <source>
        <dbReference type="PROSITE-ProRule" id="PRU00047"/>
    </source>
</evidence>
<dbReference type="RefSeq" id="XP_022649949.1">
    <property type="nucleotide sequence ID" value="XM_022794214.1"/>
</dbReference>
<dbReference type="Pfam" id="PF00098">
    <property type="entry name" value="zf-CCHC"/>
    <property type="match status" value="1"/>
</dbReference>
<accession>A0A7M7JCT2</accession>
<keyword evidence="7" id="KW-0862">Zinc</keyword>
<dbReference type="RefSeq" id="XP_022649948.1">
    <property type="nucleotide sequence ID" value="XM_022794213.1"/>
</dbReference>
<evidence type="ECO:0000259" key="13">
    <source>
        <dbReference type="PROSITE" id="PS51194"/>
    </source>
</evidence>
<dbReference type="EnsemblMetazoa" id="XM_022794213">
    <property type="protein sequence ID" value="XP_022649948"/>
    <property type="gene ID" value="LOC111245617"/>
</dbReference>
<evidence type="ECO:0000256" key="1">
    <source>
        <dbReference type="ARBA" id="ARBA00010132"/>
    </source>
</evidence>
<dbReference type="SMART" id="SM00343">
    <property type="entry name" value="ZnF_C2HC"/>
    <property type="match status" value="4"/>
</dbReference>
<feature type="domain" description="DEAD-box RNA helicase Q" evidence="14">
    <location>
        <begin position="237"/>
        <end position="265"/>
    </location>
</feature>
<evidence type="ECO:0000256" key="6">
    <source>
        <dbReference type="ARBA" id="ARBA00022840"/>
    </source>
</evidence>
<dbReference type="RefSeq" id="XP_022649950.1">
    <property type="nucleotide sequence ID" value="XM_022794215.1"/>
</dbReference>
<dbReference type="RefSeq" id="XP_022649947.1">
    <property type="nucleotide sequence ID" value="XM_022794212.1"/>
</dbReference>
<dbReference type="CDD" id="cd18787">
    <property type="entry name" value="SF2_C_DEAD"/>
    <property type="match status" value="1"/>
</dbReference>
<feature type="short sequence motif" description="Q motif" evidence="8">
    <location>
        <begin position="237"/>
        <end position="265"/>
    </location>
</feature>
<dbReference type="Gene3D" id="3.40.50.300">
    <property type="entry name" value="P-loop containing nucleotide triphosphate hydrolases"/>
    <property type="match status" value="2"/>
</dbReference>
<dbReference type="PROSITE" id="PS00039">
    <property type="entry name" value="DEAD_ATP_HELICASE"/>
    <property type="match status" value="1"/>
</dbReference>
<dbReference type="AlphaFoldDB" id="A0A7M7JCT2"/>
<dbReference type="PROSITE" id="PS51192">
    <property type="entry name" value="HELICASE_ATP_BIND_1"/>
    <property type="match status" value="1"/>
</dbReference>
<dbReference type="GO" id="GO:0016787">
    <property type="term" value="F:hydrolase activity"/>
    <property type="evidence" value="ECO:0007669"/>
    <property type="project" value="UniProtKB-KW"/>
</dbReference>
<evidence type="ECO:0000259" key="14">
    <source>
        <dbReference type="PROSITE" id="PS51195"/>
    </source>
</evidence>
<keyword evidence="3 9" id="KW-0547">Nucleotide-binding</keyword>
<evidence type="ECO:0000259" key="11">
    <source>
        <dbReference type="PROSITE" id="PS50158"/>
    </source>
</evidence>
<dbReference type="GO" id="GO:0003676">
    <property type="term" value="F:nucleic acid binding"/>
    <property type="evidence" value="ECO:0007669"/>
    <property type="project" value="InterPro"/>
</dbReference>
<dbReference type="GeneID" id="111245617"/>
<dbReference type="EC" id="3.6.4.13" evidence="2"/>
<keyword evidence="6 9" id="KW-0067">ATP-binding</keyword>
<dbReference type="InterPro" id="IPR000629">
    <property type="entry name" value="RNA-helicase_DEAD-box_CS"/>
</dbReference>
<dbReference type="FunFam" id="3.40.50.300:FF:000008">
    <property type="entry name" value="ATP-dependent RNA helicase RhlB"/>
    <property type="match status" value="1"/>
</dbReference>
<dbReference type="InterPro" id="IPR027417">
    <property type="entry name" value="P-loop_NTPase"/>
</dbReference>
<dbReference type="PROSITE" id="PS50158">
    <property type="entry name" value="ZF_CCHC"/>
    <property type="match status" value="2"/>
</dbReference>
<proteinExistence type="inferred from homology"/>
<dbReference type="PANTHER" id="PTHR47958">
    <property type="entry name" value="ATP-DEPENDENT RNA HELICASE DBP3"/>
    <property type="match status" value="1"/>
</dbReference>
<dbReference type="InterPro" id="IPR036875">
    <property type="entry name" value="Znf_CCHC_sf"/>
</dbReference>
<evidence type="ECO:0000313" key="15">
    <source>
        <dbReference type="EnsemblMetazoa" id="XP_022649948"/>
    </source>
</evidence>
<protein>
    <recommendedName>
        <fullName evidence="2">RNA helicase</fullName>
        <ecNumber evidence="2">3.6.4.13</ecNumber>
    </recommendedName>
</protein>
<evidence type="ECO:0000256" key="5">
    <source>
        <dbReference type="ARBA" id="ARBA00022806"/>
    </source>
</evidence>
<dbReference type="InterPro" id="IPR001650">
    <property type="entry name" value="Helicase_C-like"/>
</dbReference>
<keyword evidence="7" id="KW-0863">Zinc-finger</keyword>
<dbReference type="SUPFAM" id="SSF57756">
    <property type="entry name" value="Retrovirus zinc finger-like domains"/>
    <property type="match status" value="2"/>
</dbReference>
<evidence type="ECO:0000256" key="4">
    <source>
        <dbReference type="ARBA" id="ARBA00022801"/>
    </source>
</evidence>
<keyword evidence="16" id="KW-1185">Reference proteome</keyword>
<dbReference type="Pfam" id="PF00270">
    <property type="entry name" value="DEAD"/>
    <property type="match status" value="1"/>
</dbReference>
<dbReference type="GO" id="GO:0003724">
    <property type="term" value="F:RNA helicase activity"/>
    <property type="evidence" value="ECO:0007669"/>
    <property type="project" value="UniProtKB-EC"/>
</dbReference>
<dbReference type="Gene3D" id="4.10.60.10">
    <property type="entry name" value="Zinc finger, CCHC-type"/>
    <property type="match status" value="3"/>
</dbReference>
<sequence length="662" mass="73726">MDGWQGNDAANVEDASESFSSEFDAAGYQNTGISDRFDDGTGFDGSSKCRSYGQGGQFARVYPIKPEITCRKCNEVGHMARECYNASSGRNRGRFNCGQSDHLKGVYLESSRDRACRKCNEERYIARDCLSAPQRGSRVCFNCRQLGHKKSESPRQSGPLDCWNCHWEGHKSADCVNKPGQRISKHGQPVPKPATYVPGLGSVTEMMSELCYGNGNIQRFDQDKVTVSDAAFAVPLQSFDEIGFCPVLLEKVNRLGYATLTPIQRFSIPVIMAGKDLIACSQTGSGKSAAFILPILQKIMNDKTLPDRASIAGKKTQKPLVVVISPTRELCRQLNDHFRVISDETPRRIGVAYAYGRTHVQSNRGDIRRGTHVLCAVPGRLKQFLEDGTISFSEVRYIILDEADRMLDHGFEEDIRFFNAHKSMPPKENRQMLMFSATFPPEVEQLARQIMRSKNTVKVVVGTLGGVNADVTQSFIETQNFSEKREQLIKILDDYPTVKRNTQVDKSERDRIIVFVEQKKRADTIGLFLNLQGYATTTMHGDREQEQREEALRTLKQGEYPILVATAVAARGLDIKAVSLVINFDLPKDIDDYVHRVGRTGRVGRPGKAISFYNGESDSSLAPALIQALNECGQPVPDFLSNSASGNYFNETSKEDDGNTDE</sequence>